<dbReference type="InterPro" id="IPR050789">
    <property type="entry name" value="Diverse_Enzym_Activities"/>
</dbReference>
<dbReference type="SUPFAM" id="SSF56601">
    <property type="entry name" value="beta-lactamase/transpeptidase-like"/>
    <property type="match status" value="1"/>
</dbReference>
<dbReference type="Pfam" id="PF00144">
    <property type="entry name" value="Beta-lactamase"/>
    <property type="match status" value="1"/>
</dbReference>
<reference evidence="2" key="1">
    <citation type="submission" date="2021-01" db="EMBL/GenBank/DDBJ databases">
        <title>Modified the classification status of verrucomicrobia.</title>
        <authorList>
            <person name="Feng X."/>
        </authorList>
    </citation>
    <scope>NUCLEOTIDE SEQUENCE</scope>
    <source>
        <strain evidence="2">KCTC 22041</strain>
    </source>
</reference>
<dbReference type="InterPro" id="IPR012338">
    <property type="entry name" value="Beta-lactam/transpept-like"/>
</dbReference>
<sequence length="309" mass="33941">MDAIRRGANRHDPLGWAVWQGRKKIIGWHENERGPALSITKTIAGLAITRAIREGWMSCDERVSATFPEWQGSARKSKITVQMLLQQTSGLESGVIPLYRSNPANKGKAAVSLQAIDEPGLVFRYGPSHWEVLAELIRRKLTARKESFASYLNRSVLLPIGMSSPKWRADQNDIAYLSTGAEFSIDDLGRLGQTLIRLLNGENASGFKAEDFSQVTRPSSANSMFGGGLWRNSNRSSGAFAVEVESAINQPHSAAFWNRACLSTHQPADFTALIGSGGRRLFLWPQAGKSIARLGSSNSWSDLEFLAPL</sequence>
<comment type="caution">
    <text evidence="2">The sequence shown here is derived from an EMBL/GenBank/DDBJ whole genome shotgun (WGS) entry which is preliminary data.</text>
</comment>
<gene>
    <name evidence="2" type="ORF">JIN85_00015</name>
</gene>
<dbReference type="PANTHER" id="PTHR43283">
    <property type="entry name" value="BETA-LACTAMASE-RELATED"/>
    <property type="match status" value="1"/>
</dbReference>
<dbReference type="RefSeq" id="WP_200266314.1">
    <property type="nucleotide sequence ID" value="NZ_JAENIJ010000001.1"/>
</dbReference>
<dbReference type="Proteomes" id="UP000603141">
    <property type="component" value="Unassembled WGS sequence"/>
</dbReference>
<evidence type="ECO:0000313" key="3">
    <source>
        <dbReference type="Proteomes" id="UP000603141"/>
    </source>
</evidence>
<keyword evidence="3" id="KW-1185">Reference proteome</keyword>
<organism evidence="2 3">
    <name type="scientific">Luteolibacter pohnpeiensis</name>
    <dbReference type="NCBI Taxonomy" id="454153"/>
    <lineage>
        <taxon>Bacteria</taxon>
        <taxon>Pseudomonadati</taxon>
        <taxon>Verrucomicrobiota</taxon>
        <taxon>Verrucomicrobiia</taxon>
        <taxon>Verrucomicrobiales</taxon>
        <taxon>Verrucomicrobiaceae</taxon>
        <taxon>Luteolibacter</taxon>
    </lineage>
</organism>
<feature type="domain" description="Beta-lactamase-related" evidence="1">
    <location>
        <begin position="16"/>
        <end position="237"/>
    </location>
</feature>
<evidence type="ECO:0000313" key="2">
    <source>
        <dbReference type="EMBL" id="MBK1880773.1"/>
    </source>
</evidence>
<accession>A0A934S8H4</accession>
<dbReference type="AlphaFoldDB" id="A0A934S8H4"/>
<proteinExistence type="predicted"/>
<name>A0A934S8H4_9BACT</name>
<protein>
    <submittedName>
        <fullName evidence="2">Beta-lactamase family protein</fullName>
    </submittedName>
</protein>
<dbReference type="EMBL" id="JAENIJ010000001">
    <property type="protein sequence ID" value="MBK1880773.1"/>
    <property type="molecule type" value="Genomic_DNA"/>
</dbReference>
<dbReference type="PANTHER" id="PTHR43283:SF7">
    <property type="entry name" value="BETA-LACTAMASE-RELATED DOMAIN-CONTAINING PROTEIN"/>
    <property type="match status" value="1"/>
</dbReference>
<evidence type="ECO:0000259" key="1">
    <source>
        <dbReference type="Pfam" id="PF00144"/>
    </source>
</evidence>
<dbReference type="InterPro" id="IPR001466">
    <property type="entry name" value="Beta-lactam-related"/>
</dbReference>
<dbReference type="Gene3D" id="3.40.710.10">
    <property type="entry name" value="DD-peptidase/beta-lactamase superfamily"/>
    <property type="match status" value="1"/>
</dbReference>